<sequence>MRTFQLKCQTTTQSSLILNKTPAGIQFIESILQIILPLFIFAIYVAIIVKILYMKKTTLNKNELGILKQAVFIFIAFQAGSLVFLSAQTFEISNVTAFLVKRFVNTMEIIAGAATPSFFFFTSKEIRKLISTRVSAASSQGGSNVQVRGIRTLD</sequence>
<organism evidence="2 3">
    <name type="scientific">Caenorhabditis tropicalis</name>
    <dbReference type="NCBI Taxonomy" id="1561998"/>
    <lineage>
        <taxon>Eukaryota</taxon>
        <taxon>Metazoa</taxon>
        <taxon>Ecdysozoa</taxon>
        <taxon>Nematoda</taxon>
        <taxon>Chromadorea</taxon>
        <taxon>Rhabditida</taxon>
        <taxon>Rhabditina</taxon>
        <taxon>Rhabditomorpha</taxon>
        <taxon>Rhabditoidea</taxon>
        <taxon>Rhabditidae</taxon>
        <taxon>Peloderinae</taxon>
        <taxon>Caenorhabditis</taxon>
    </lineage>
</organism>
<dbReference type="eggNOG" id="ENOG502THAD">
    <property type="taxonomic scope" value="Eukaryota"/>
</dbReference>
<dbReference type="Pfam" id="PF04789">
    <property type="entry name" value="DUF621"/>
    <property type="match status" value="1"/>
</dbReference>
<name>A0A1I7TQR8_9PELO</name>
<protein>
    <submittedName>
        <fullName evidence="3">Serpentine receptor class gamma</fullName>
    </submittedName>
</protein>
<evidence type="ECO:0000313" key="2">
    <source>
        <dbReference type="Proteomes" id="UP000095282"/>
    </source>
</evidence>
<dbReference type="InterPro" id="IPR006874">
    <property type="entry name" value="DUF621"/>
</dbReference>
<evidence type="ECO:0000313" key="3">
    <source>
        <dbReference type="WBParaSite" id="Csp11.Scaffold629.g10836.t1"/>
    </source>
</evidence>
<keyword evidence="1" id="KW-1133">Transmembrane helix</keyword>
<dbReference type="Proteomes" id="UP000095282">
    <property type="component" value="Unplaced"/>
</dbReference>
<evidence type="ECO:0000256" key="1">
    <source>
        <dbReference type="SAM" id="Phobius"/>
    </source>
</evidence>
<reference evidence="3" key="1">
    <citation type="submission" date="2016-11" db="UniProtKB">
        <authorList>
            <consortium name="WormBaseParasite"/>
        </authorList>
    </citation>
    <scope>IDENTIFICATION</scope>
</reference>
<keyword evidence="2" id="KW-1185">Reference proteome</keyword>
<dbReference type="PANTHER" id="PTHR31406:SF1">
    <property type="entry name" value="G-PROTEIN COUPLED RECEPTORS FAMILY 1 PROFILE DOMAIN-CONTAINING PROTEIN-RELATED"/>
    <property type="match status" value="1"/>
</dbReference>
<dbReference type="PANTHER" id="PTHR31406">
    <property type="entry name" value="PROTEIN CBG06702-RELATED"/>
    <property type="match status" value="1"/>
</dbReference>
<keyword evidence="1" id="KW-0472">Membrane</keyword>
<feature type="transmembrane region" description="Helical" evidence="1">
    <location>
        <begin position="65"/>
        <end position="87"/>
    </location>
</feature>
<dbReference type="AlphaFoldDB" id="A0A1I7TQR8"/>
<keyword evidence="1" id="KW-0812">Transmembrane</keyword>
<proteinExistence type="predicted"/>
<accession>A0A1I7TQR8</accession>
<dbReference type="STRING" id="1561998.A0A1I7TQR8"/>
<feature type="transmembrane region" description="Helical" evidence="1">
    <location>
        <begin position="99"/>
        <end position="121"/>
    </location>
</feature>
<dbReference type="WBParaSite" id="Csp11.Scaffold629.g10836.t1">
    <property type="protein sequence ID" value="Csp11.Scaffold629.g10836.t1"/>
    <property type="gene ID" value="Csp11.Scaffold629.g10836"/>
</dbReference>
<feature type="transmembrane region" description="Helical" evidence="1">
    <location>
        <begin position="31"/>
        <end position="53"/>
    </location>
</feature>